<evidence type="ECO:0000313" key="2">
    <source>
        <dbReference type="EMBL" id="MBZ4035976.1"/>
    </source>
</evidence>
<dbReference type="AlphaFoldDB" id="A0A9X1KS60"/>
<dbReference type="PROSITE" id="PS51450">
    <property type="entry name" value="LRR"/>
    <property type="match status" value="1"/>
</dbReference>
<name>A0A9X1KS60_9FLAO</name>
<dbReference type="Gene3D" id="3.80.10.10">
    <property type="entry name" value="Ribonuclease Inhibitor"/>
    <property type="match status" value="1"/>
</dbReference>
<feature type="transmembrane region" description="Helical" evidence="1">
    <location>
        <begin position="73"/>
        <end position="92"/>
    </location>
</feature>
<keyword evidence="1" id="KW-0472">Membrane</keyword>
<evidence type="ECO:0000313" key="3">
    <source>
        <dbReference type="Proteomes" id="UP001139366"/>
    </source>
</evidence>
<sequence length="270" mass="31003">MILIFLAGLTSFGYGFIGVLLLSFLLAYLWIKSSKKGEKIGCLSIGLTALIIWFVLLFPTFFTFSIIENGNEVAQIGLAVFWTLILGLVIYFAVSKNTTTGKKVILSFFKYLLYLIFTGLFLVLFFGMAYYVYLRLFTTEKQEDPIWVAFICIFFTASLILAGIGFFNRNKEEKKKEKTTFYELEKAKLKPESVVELDLTDTKLSVFPEEILRFKNLKFLTLSNNEISEIPNEINKLQFLIGINLSDNPISDQEKNRIRKLLSKEVEIVF</sequence>
<accession>A0A9X1KS60</accession>
<protein>
    <recommendedName>
        <fullName evidence="4">Leucine Rich repeat-containing protein</fullName>
    </recommendedName>
</protein>
<feature type="transmembrane region" description="Helical" evidence="1">
    <location>
        <begin position="112"/>
        <end position="134"/>
    </location>
</feature>
<comment type="caution">
    <text evidence="2">The sequence shown here is derived from an EMBL/GenBank/DDBJ whole genome shotgun (WGS) entry which is preliminary data.</text>
</comment>
<reference evidence="2 3" key="1">
    <citation type="journal article" date="2023" name="Antonie Van Leeuwenhoek">
        <title>Flavobacterium potami sp. nov., a multi-metal resistance genes harbouring bacterium isolated from shallow river silt.</title>
        <authorList>
            <person name="Li S."/>
            <person name="Mao S."/>
            <person name="Mu W."/>
            <person name="Guo B."/>
            <person name="Li C."/>
            <person name="Zhu Q."/>
            <person name="Hou X."/>
            <person name="Zhao Y."/>
            <person name="Wei S."/>
            <person name="Liu H."/>
            <person name="Liu A."/>
        </authorList>
    </citation>
    <scope>NUCLEOTIDE SEQUENCE [LARGE SCALE GENOMIC DNA]</scope>
    <source>
        <strain evidence="2 3">17A</strain>
    </source>
</reference>
<feature type="transmembrane region" description="Helical" evidence="1">
    <location>
        <begin position="12"/>
        <end position="31"/>
    </location>
</feature>
<dbReference type="InterPro" id="IPR001611">
    <property type="entry name" value="Leu-rich_rpt"/>
</dbReference>
<feature type="transmembrane region" description="Helical" evidence="1">
    <location>
        <begin position="43"/>
        <end position="67"/>
    </location>
</feature>
<organism evidence="2 3">
    <name type="scientific">Flavobacterium potami</name>
    <dbReference type="NCBI Taxonomy" id="2872310"/>
    <lineage>
        <taxon>Bacteria</taxon>
        <taxon>Pseudomonadati</taxon>
        <taxon>Bacteroidota</taxon>
        <taxon>Flavobacteriia</taxon>
        <taxon>Flavobacteriales</taxon>
        <taxon>Flavobacteriaceae</taxon>
        <taxon>Flavobacterium</taxon>
    </lineage>
</organism>
<keyword evidence="3" id="KW-1185">Reference proteome</keyword>
<dbReference type="Pfam" id="PF00560">
    <property type="entry name" value="LRR_1"/>
    <property type="match status" value="1"/>
</dbReference>
<proteinExistence type="predicted"/>
<dbReference type="Proteomes" id="UP001139366">
    <property type="component" value="Unassembled WGS sequence"/>
</dbReference>
<feature type="transmembrane region" description="Helical" evidence="1">
    <location>
        <begin position="146"/>
        <end position="167"/>
    </location>
</feature>
<gene>
    <name evidence="2" type="ORF">K6T82_14475</name>
</gene>
<dbReference type="InterPro" id="IPR032675">
    <property type="entry name" value="LRR_dom_sf"/>
</dbReference>
<dbReference type="EMBL" id="JAINUY010000004">
    <property type="protein sequence ID" value="MBZ4035976.1"/>
    <property type="molecule type" value="Genomic_DNA"/>
</dbReference>
<dbReference type="SUPFAM" id="SSF52058">
    <property type="entry name" value="L domain-like"/>
    <property type="match status" value="1"/>
</dbReference>
<evidence type="ECO:0008006" key="4">
    <source>
        <dbReference type="Google" id="ProtNLM"/>
    </source>
</evidence>
<keyword evidence="1" id="KW-0812">Transmembrane</keyword>
<evidence type="ECO:0000256" key="1">
    <source>
        <dbReference type="SAM" id="Phobius"/>
    </source>
</evidence>
<keyword evidence="1" id="KW-1133">Transmembrane helix</keyword>
<dbReference type="RefSeq" id="WP_223706936.1">
    <property type="nucleotide sequence ID" value="NZ_JAINUY010000004.1"/>
</dbReference>